<dbReference type="PANTHER" id="PTHR31623">
    <property type="entry name" value="F21J9.9"/>
    <property type="match status" value="1"/>
</dbReference>
<evidence type="ECO:0000256" key="2">
    <source>
        <dbReference type="ARBA" id="ARBA00022679"/>
    </source>
</evidence>
<comment type="caution">
    <text evidence="4">The sequence shown here is derived from an EMBL/GenBank/DDBJ whole genome shotgun (WGS) entry which is preliminary data.</text>
</comment>
<keyword evidence="2" id="KW-0808">Transferase</keyword>
<dbReference type="Gene3D" id="3.30.559.10">
    <property type="entry name" value="Chloramphenicol acetyltransferase-like domain"/>
    <property type="match status" value="2"/>
</dbReference>
<sequence length="397" mass="44175">MESKVEIVSKEIVKPSSPTPNHLKDFKISLLDEMVPPTYVPIILFYCATTDDSSSIIGARDFEVRSNKLKLSLSKILSLYYPFCGRLKATSSSSVDCNDEGVLYIESKIPTNLSDTLKLPQSQIQELLLPFDPYDVPSTMENYDRNMVNMAVQLSEFKCGGIALGVCLSHKLADAAATASFLNSWAETARDIDNGGNGNIVEPPQMDASLIFPPRGIELAINDLMVGGDHDEKLVTKCFLFNATNICSLKARFGDFNATRVEAITALIWRSAIQAAKATSEEENIDLLRRAFSQKKGVAAFSKEKKMRLPRRHIWRWREKARKKEEERGIGDATGSGGGGERGAMEALINAPRPLSRPVLKSLIFKNREYRCRGIQTNCEIDNGVRQQERFTKLATN</sequence>
<proteinExistence type="inferred from homology"/>
<evidence type="ECO:0000256" key="1">
    <source>
        <dbReference type="ARBA" id="ARBA00009861"/>
    </source>
</evidence>
<name>A0ABU6XL04_9FABA</name>
<dbReference type="Pfam" id="PF02458">
    <property type="entry name" value="Transferase"/>
    <property type="match status" value="1"/>
</dbReference>
<reference evidence="4 5" key="1">
    <citation type="journal article" date="2023" name="Plants (Basel)">
        <title>Bridging the Gap: Combining Genomics and Transcriptomics Approaches to Understand Stylosanthes scabra, an Orphan Legume from the Brazilian Caatinga.</title>
        <authorList>
            <person name="Ferreira-Neto J.R.C."/>
            <person name="da Silva M.D."/>
            <person name="Binneck E."/>
            <person name="de Melo N.F."/>
            <person name="da Silva R.H."/>
            <person name="de Melo A.L.T.M."/>
            <person name="Pandolfi V."/>
            <person name="Bustamante F.O."/>
            <person name="Brasileiro-Vidal A.C."/>
            <person name="Benko-Iseppon A.M."/>
        </authorList>
    </citation>
    <scope>NUCLEOTIDE SEQUENCE [LARGE SCALE GENOMIC DNA]</scope>
    <source>
        <tissue evidence="4">Leaves</tissue>
    </source>
</reference>
<dbReference type="EMBL" id="JASCZI010212007">
    <property type="protein sequence ID" value="MED6197935.1"/>
    <property type="molecule type" value="Genomic_DNA"/>
</dbReference>
<evidence type="ECO:0000313" key="4">
    <source>
        <dbReference type="EMBL" id="MED6197935.1"/>
    </source>
</evidence>
<organism evidence="4 5">
    <name type="scientific">Stylosanthes scabra</name>
    <dbReference type="NCBI Taxonomy" id="79078"/>
    <lineage>
        <taxon>Eukaryota</taxon>
        <taxon>Viridiplantae</taxon>
        <taxon>Streptophyta</taxon>
        <taxon>Embryophyta</taxon>
        <taxon>Tracheophyta</taxon>
        <taxon>Spermatophyta</taxon>
        <taxon>Magnoliopsida</taxon>
        <taxon>eudicotyledons</taxon>
        <taxon>Gunneridae</taxon>
        <taxon>Pentapetalae</taxon>
        <taxon>rosids</taxon>
        <taxon>fabids</taxon>
        <taxon>Fabales</taxon>
        <taxon>Fabaceae</taxon>
        <taxon>Papilionoideae</taxon>
        <taxon>50 kb inversion clade</taxon>
        <taxon>dalbergioids sensu lato</taxon>
        <taxon>Dalbergieae</taxon>
        <taxon>Pterocarpus clade</taxon>
        <taxon>Stylosanthes</taxon>
    </lineage>
</organism>
<accession>A0ABU6XL04</accession>
<comment type="similarity">
    <text evidence="1">Belongs to the plant acyltransferase family.</text>
</comment>
<dbReference type="PANTHER" id="PTHR31623:SF79">
    <property type="entry name" value="SALUTARIDINOL 7-O-ACETYLTRANSFERASE"/>
    <property type="match status" value="1"/>
</dbReference>
<keyword evidence="3" id="KW-0012">Acyltransferase</keyword>
<evidence type="ECO:0000313" key="5">
    <source>
        <dbReference type="Proteomes" id="UP001341840"/>
    </source>
</evidence>
<dbReference type="Proteomes" id="UP001341840">
    <property type="component" value="Unassembled WGS sequence"/>
</dbReference>
<gene>
    <name evidence="4" type="ORF">PIB30_061522</name>
</gene>
<protein>
    <submittedName>
        <fullName evidence="4">Uncharacterized protein</fullName>
    </submittedName>
</protein>
<keyword evidence="5" id="KW-1185">Reference proteome</keyword>
<dbReference type="InterPro" id="IPR023213">
    <property type="entry name" value="CAT-like_dom_sf"/>
</dbReference>
<evidence type="ECO:0000256" key="3">
    <source>
        <dbReference type="ARBA" id="ARBA00023315"/>
    </source>
</evidence>